<name>A0A7J6W9R4_THATH</name>
<evidence type="ECO:0000313" key="2">
    <source>
        <dbReference type="EMBL" id="KAF5192962.1"/>
    </source>
</evidence>
<reference evidence="2 3" key="1">
    <citation type="submission" date="2020-06" db="EMBL/GenBank/DDBJ databases">
        <title>Transcriptomic and genomic resources for Thalictrum thalictroides and T. hernandezii: Facilitating candidate gene discovery in an emerging model plant lineage.</title>
        <authorList>
            <person name="Arias T."/>
            <person name="Riano-Pachon D.M."/>
            <person name="Di Stilio V.S."/>
        </authorList>
    </citation>
    <scope>NUCLEOTIDE SEQUENCE [LARGE SCALE GENOMIC DNA]</scope>
    <source>
        <strain evidence="3">cv. WT478/WT964</strain>
        <tissue evidence="2">Leaves</tissue>
    </source>
</reference>
<organism evidence="2 3">
    <name type="scientific">Thalictrum thalictroides</name>
    <name type="common">Rue-anemone</name>
    <name type="synonym">Anemone thalictroides</name>
    <dbReference type="NCBI Taxonomy" id="46969"/>
    <lineage>
        <taxon>Eukaryota</taxon>
        <taxon>Viridiplantae</taxon>
        <taxon>Streptophyta</taxon>
        <taxon>Embryophyta</taxon>
        <taxon>Tracheophyta</taxon>
        <taxon>Spermatophyta</taxon>
        <taxon>Magnoliopsida</taxon>
        <taxon>Ranunculales</taxon>
        <taxon>Ranunculaceae</taxon>
        <taxon>Thalictroideae</taxon>
        <taxon>Thalictrum</taxon>
    </lineage>
</organism>
<dbReference type="OrthoDB" id="1748169at2759"/>
<accession>A0A7J6W9R4</accession>
<feature type="compositionally biased region" description="Low complexity" evidence="1">
    <location>
        <begin position="1"/>
        <end position="23"/>
    </location>
</feature>
<feature type="region of interest" description="Disordered" evidence="1">
    <location>
        <begin position="1"/>
        <end position="24"/>
    </location>
</feature>
<evidence type="ECO:0008006" key="4">
    <source>
        <dbReference type="Google" id="ProtNLM"/>
    </source>
</evidence>
<sequence length="140" mass="15338">MVMVFGETSSSSSSDVGEASTSAAGSHSPLVHEFVEMGFSVDMVTKAIEENGEHNTEKILETLLAYSATLSNRPSEFEPVSYDLQSSESENDFLDDLSDFEGCLDNEVVHLIFSLNTYITLRSRIFRIANIAWTTLGTGI</sequence>
<dbReference type="EMBL" id="JABWDY010020674">
    <property type="protein sequence ID" value="KAF5192962.1"/>
    <property type="molecule type" value="Genomic_DNA"/>
</dbReference>
<dbReference type="InterPro" id="IPR009060">
    <property type="entry name" value="UBA-like_sf"/>
</dbReference>
<keyword evidence="3" id="KW-1185">Reference proteome</keyword>
<protein>
    <recommendedName>
        <fullName evidence="4">UBA domain-containing protein</fullName>
    </recommendedName>
</protein>
<dbReference type="Proteomes" id="UP000554482">
    <property type="component" value="Unassembled WGS sequence"/>
</dbReference>
<evidence type="ECO:0000256" key="1">
    <source>
        <dbReference type="SAM" id="MobiDB-lite"/>
    </source>
</evidence>
<dbReference type="SUPFAM" id="SSF46934">
    <property type="entry name" value="UBA-like"/>
    <property type="match status" value="1"/>
</dbReference>
<proteinExistence type="predicted"/>
<dbReference type="Gene3D" id="1.10.8.10">
    <property type="entry name" value="DNA helicase RuvA subunit, C-terminal domain"/>
    <property type="match status" value="1"/>
</dbReference>
<comment type="caution">
    <text evidence="2">The sequence shown here is derived from an EMBL/GenBank/DDBJ whole genome shotgun (WGS) entry which is preliminary data.</text>
</comment>
<dbReference type="AlphaFoldDB" id="A0A7J6W9R4"/>
<evidence type="ECO:0000313" key="3">
    <source>
        <dbReference type="Proteomes" id="UP000554482"/>
    </source>
</evidence>
<gene>
    <name evidence="2" type="ORF">FRX31_017451</name>
</gene>